<keyword evidence="1" id="KW-0812">Transmembrane</keyword>
<accession>A0A1Y1JFH0</accession>
<dbReference type="EMBL" id="BDQF01000010">
    <property type="protein sequence ID" value="GAW81246.1"/>
    <property type="molecule type" value="Genomic_DNA"/>
</dbReference>
<evidence type="ECO:0000313" key="3">
    <source>
        <dbReference type="Proteomes" id="UP000195521"/>
    </source>
</evidence>
<dbReference type="OMA" id="GICKEFY"/>
<gene>
    <name evidence="2" type="ORF">PGO_094470</name>
</gene>
<keyword evidence="1" id="KW-1133">Transmembrane helix</keyword>
<protein>
    <submittedName>
        <fullName evidence="2">Variable surface protein</fullName>
    </submittedName>
</protein>
<dbReference type="Proteomes" id="UP000195521">
    <property type="component" value="Unassembled WGS sequence"/>
</dbReference>
<dbReference type="GeneID" id="39747964"/>
<dbReference type="AlphaFoldDB" id="A0A1Y1JFH0"/>
<evidence type="ECO:0000256" key="1">
    <source>
        <dbReference type="SAM" id="Phobius"/>
    </source>
</evidence>
<dbReference type="InterPro" id="IPR022139">
    <property type="entry name" value="Fam-L/Fam-M-like_plasmodium"/>
</dbReference>
<dbReference type="OrthoDB" id="10323394at2759"/>
<organism evidence="2 3">
    <name type="scientific">Plasmodium gonderi</name>
    <dbReference type="NCBI Taxonomy" id="77519"/>
    <lineage>
        <taxon>Eukaryota</taxon>
        <taxon>Sar</taxon>
        <taxon>Alveolata</taxon>
        <taxon>Apicomplexa</taxon>
        <taxon>Aconoidasida</taxon>
        <taxon>Haemosporida</taxon>
        <taxon>Plasmodiidae</taxon>
        <taxon>Plasmodium</taxon>
        <taxon>Plasmodium (Plasmodium)</taxon>
    </lineage>
</organism>
<dbReference type="Pfam" id="PF12420">
    <property type="entry name" value="DUF3671"/>
    <property type="match status" value="1"/>
</dbReference>
<keyword evidence="3" id="KW-1185">Reference proteome</keyword>
<keyword evidence="1" id="KW-0472">Membrane</keyword>
<proteinExistence type="predicted"/>
<feature type="transmembrane region" description="Helical" evidence="1">
    <location>
        <begin position="137"/>
        <end position="157"/>
    </location>
</feature>
<evidence type="ECO:0000313" key="2">
    <source>
        <dbReference type="EMBL" id="GAW81246.1"/>
    </source>
</evidence>
<dbReference type="RefSeq" id="XP_028543835.1">
    <property type="nucleotide sequence ID" value="XM_028688034.1"/>
</dbReference>
<sequence length="249" mass="29407">MCIIDVVNDPRKYLEWKCNSDNPLNINFNRLLAKTKNEENSEQKCLNIKHSVHGRNKEMKKVKIHAPTYKKVKKMKMNELNYYMKSYKDRYDKRIGLGKLDCYCENKIFKGIDKISKLANSANMTKSKFKKKIRKKYGLRIGLIYFFYVLALSIGTLDIINRKCSLGICKEFYDDGGEFLIPLLGDIFVYVIPTILTLIIIYVMMKIVKYERLKLRKYFTHSYRLFAYNKYTIIDALVSINSIYLNIIC</sequence>
<comment type="caution">
    <text evidence="2">The sequence shown here is derived from an EMBL/GenBank/DDBJ whole genome shotgun (WGS) entry which is preliminary data.</text>
</comment>
<feature type="transmembrane region" description="Helical" evidence="1">
    <location>
        <begin position="187"/>
        <end position="208"/>
    </location>
</feature>
<name>A0A1Y1JFH0_PLAGO</name>
<reference evidence="3" key="1">
    <citation type="submission" date="2017-04" db="EMBL/GenBank/DDBJ databases">
        <title>Plasmodium gonderi genome.</title>
        <authorList>
            <person name="Arisue N."/>
            <person name="Honma H."/>
            <person name="Kawai S."/>
            <person name="Tougan T."/>
            <person name="Tanabe K."/>
            <person name="Horii T."/>
        </authorList>
    </citation>
    <scope>NUCLEOTIDE SEQUENCE [LARGE SCALE GENOMIC DNA]</scope>
    <source>
        <strain evidence="3">ATCC 30045</strain>
    </source>
</reference>